<evidence type="ECO:0000256" key="7">
    <source>
        <dbReference type="RuleBase" id="RU365065"/>
    </source>
</evidence>
<feature type="transmembrane region" description="Helical" evidence="7">
    <location>
        <begin position="334"/>
        <end position="356"/>
    </location>
</feature>
<evidence type="ECO:0000313" key="8">
    <source>
        <dbReference type="EMBL" id="CEK82566.1"/>
    </source>
</evidence>
<sequence>MGLVKWLRSANASIYSCHFLAAWSGRMWSFSLGLFLILVSPKSLHLSATYGLSMGAAVLLFGSIIGDWVDKTPRLKAATVSMICQNILIATCACVVLILTILLSELGEIANWLRYLLYAIIISLSVSSRLMKEARIIVVERDWIVEMCAKDEHQLAVMTSSFQRIDLLTKILAPIVTGQIMTFAGLKIGCGFIALWSLISLGTEYFLIRRVYNIVPALKMGKRKASYTVTCELNVQTDADESAFIGTDKKSDEKAEYEIVLTDCVKTSDTTTIKSCTILKKLLASFLILYQGIKTYFRSATMWPGLALACLYLTVLTMGNITVGYGTIQGLSGSTLGILTGVGAGFGILATCVYPIIVNKLGLPKTGVLALGLQVTCLTLCVISVWLPGSSFGLSLNHKLQETNGIFRNCSTGLYNQTEHEPDKLTADIMMPNKTTCFDDLPHHDSVSNLSIWVMITGIILARFGLWTGHMTIVQIFLENVVIDKRGIVNGFQTSLNQLMNFFIYALVINLPHPHQFGFLVFISYTFICIGWIFMGVNAVKNTKQRNTKINNDIRSKIRIDTEM</sequence>
<reference evidence="8" key="1">
    <citation type="submission" date="2014-12" db="EMBL/GenBank/DDBJ databases">
        <title>Insight into the proteome of Arion vulgaris.</title>
        <authorList>
            <person name="Aradska J."/>
            <person name="Bulat T."/>
            <person name="Smidak R."/>
            <person name="Sarate P."/>
            <person name="Gangsoo J."/>
            <person name="Sialana F."/>
            <person name="Bilban M."/>
            <person name="Lubec G."/>
        </authorList>
    </citation>
    <scope>NUCLEOTIDE SEQUENCE</scope>
    <source>
        <tissue evidence="8">Skin</tissue>
    </source>
</reference>
<feature type="transmembrane region" description="Helical" evidence="7">
    <location>
        <begin position="368"/>
        <end position="387"/>
    </location>
</feature>
<dbReference type="EMBL" id="HACG01035701">
    <property type="protein sequence ID" value="CEK82566.1"/>
    <property type="molecule type" value="Transcribed_RNA"/>
</dbReference>
<dbReference type="SUPFAM" id="SSF103473">
    <property type="entry name" value="MFS general substrate transporter"/>
    <property type="match status" value="1"/>
</dbReference>
<keyword evidence="4 7" id="KW-0812">Transmembrane</keyword>
<feature type="transmembrane region" description="Helical" evidence="7">
    <location>
        <begin position="517"/>
        <end position="540"/>
    </location>
</feature>
<dbReference type="AlphaFoldDB" id="A0A0B7ARE6"/>
<keyword evidence="7" id="KW-0406">Ion transport</keyword>
<dbReference type="PANTHER" id="PTHR11660:SF57">
    <property type="entry name" value="SOLUTE CARRIER FAMILY 40 MEMBER"/>
    <property type="match status" value="1"/>
</dbReference>
<dbReference type="InterPro" id="IPR036259">
    <property type="entry name" value="MFS_trans_sf"/>
</dbReference>
<proteinExistence type="inferred from homology"/>
<dbReference type="Pfam" id="PF06963">
    <property type="entry name" value="FPN1"/>
    <property type="match status" value="1"/>
</dbReference>
<organism evidence="8">
    <name type="scientific">Arion vulgaris</name>
    <dbReference type="NCBI Taxonomy" id="1028688"/>
    <lineage>
        <taxon>Eukaryota</taxon>
        <taxon>Metazoa</taxon>
        <taxon>Spiralia</taxon>
        <taxon>Lophotrochozoa</taxon>
        <taxon>Mollusca</taxon>
        <taxon>Gastropoda</taxon>
        <taxon>Heterobranchia</taxon>
        <taxon>Euthyneura</taxon>
        <taxon>Panpulmonata</taxon>
        <taxon>Eupulmonata</taxon>
        <taxon>Stylommatophora</taxon>
        <taxon>Helicina</taxon>
        <taxon>Arionoidea</taxon>
        <taxon>Arionidae</taxon>
        <taxon>Arion</taxon>
    </lineage>
</organism>
<keyword evidence="3 7" id="KW-0813">Transport</keyword>
<evidence type="ECO:0000256" key="3">
    <source>
        <dbReference type="ARBA" id="ARBA00022448"/>
    </source>
</evidence>
<protein>
    <recommendedName>
        <fullName evidence="7">Solute carrier family 40 member</fullName>
    </recommendedName>
</protein>
<dbReference type="PANTHER" id="PTHR11660">
    <property type="entry name" value="SOLUTE CARRIER FAMILY 40 MEMBER"/>
    <property type="match status" value="1"/>
</dbReference>
<keyword evidence="6 7" id="KW-0472">Membrane</keyword>
<evidence type="ECO:0000256" key="2">
    <source>
        <dbReference type="ARBA" id="ARBA00006279"/>
    </source>
</evidence>
<feature type="transmembrane region" description="Helical" evidence="7">
    <location>
        <begin position="12"/>
        <end position="38"/>
    </location>
</feature>
<dbReference type="InterPro" id="IPR009716">
    <property type="entry name" value="Ferroportin-1"/>
</dbReference>
<feature type="transmembrane region" description="Helical" evidence="7">
    <location>
        <begin position="77"/>
        <end position="103"/>
    </location>
</feature>
<feature type="transmembrane region" description="Helical" evidence="7">
    <location>
        <begin position="306"/>
        <end position="328"/>
    </location>
</feature>
<evidence type="ECO:0000256" key="1">
    <source>
        <dbReference type="ARBA" id="ARBA00004141"/>
    </source>
</evidence>
<comment type="subcellular location">
    <subcellularLocation>
        <location evidence="1 7">Membrane</location>
        <topology evidence="1 7">Multi-pass membrane protein</topology>
    </subcellularLocation>
</comment>
<evidence type="ECO:0000256" key="5">
    <source>
        <dbReference type="ARBA" id="ARBA00022989"/>
    </source>
</evidence>
<accession>A0A0B7ARE6</accession>
<feature type="transmembrane region" description="Helical" evidence="7">
    <location>
        <begin position="44"/>
        <end position="65"/>
    </location>
</feature>
<comment type="similarity">
    <text evidence="2 7">Belongs to the ferroportin (FP) (TC 2.A.100) family. SLC40A subfamily.</text>
</comment>
<evidence type="ECO:0000256" key="4">
    <source>
        <dbReference type="ARBA" id="ARBA00022692"/>
    </source>
</evidence>
<comment type="caution">
    <text evidence="7">Lacks conserved residue(s) required for the propagation of feature annotation.</text>
</comment>
<gene>
    <name evidence="8" type="primary">ORF132287</name>
</gene>
<evidence type="ECO:0000256" key="6">
    <source>
        <dbReference type="ARBA" id="ARBA00023136"/>
    </source>
</evidence>
<keyword evidence="5 7" id="KW-1133">Transmembrane helix</keyword>
<dbReference type="Gene3D" id="1.20.1250.20">
    <property type="entry name" value="MFS general substrate transporter like domains"/>
    <property type="match status" value="1"/>
</dbReference>
<feature type="transmembrane region" description="Helical" evidence="7">
    <location>
        <begin position="450"/>
        <end position="467"/>
    </location>
</feature>
<dbReference type="GO" id="GO:0005381">
    <property type="term" value="F:iron ion transmembrane transporter activity"/>
    <property type="evidence" value="ECO:0007669"/>
    <property type="project" value="UniProtKB-UniRule"/>
</dbReference>
<name>A0A0B7ARE6_9EUPU</name>
<comment type="function">
    <text evidence="7">May be involved in iron transport and iron homeostasis.</text>
</comment>
<dbReference type="GO" id="GO:0016020">
    <property type="term" value="C:membrane"/>
    <property type="evidence" value="ECO:0007669"/>
    <property type="project" value="UniProtKB-SubCell"/>
</dbReference>
<feature type="transmembrane region" description="Helical" evidence="7">
    <location>
        <begin position="488"/>
        <end position="511"/>
    </location>
</feature>